<sequence>MLKANTAAWGPKPVQLRYQWNRNGSPISGATGESYKLSIADAGRRLTVTVTGSKTAYGTASRTSDPVKLKGAPTPPKRSPFIDVPTYHRFYQQIAWMHQTGLSTGTATAQGPVYGPKSAVTREAMAAFLYRLDALKTRKPPAKSPFIDVSVNQKFYRQIAWMAETGLSTGTRTATGSRYDPKAAVSREAMAAFLYRLEAPKGYSPPKTSPFSDVPTNHRFYREIAWMRSSGLSTGTPQPGGKPIYAPKDPVSREAMAAFLFRMETNG</sequence>
<name>A0ABX6JYD1_9MICO</name>
<dbReference type="RefSeq" id="WP_166331569.1">
    <property type="nucleotide sequence ID" value="NZ_CP049933.1"/>
</dbReference>
<dbReference type="PROSITE" id="PS51272">
    <property type="entry name" value="SLH"/>
    <property type="match status" value="2"/>
</dbReference>
<dbReference type="Pfam" id="PF00395">
    <property type="entry name" value="SLH"/>
    <property type="match status" value="1"/>
</dbReference>
<keyword evidence="4" id="KW-1185">Reference proteome</keyword>
<proteinExistence type="predicted"/>
<evidence type="ECO:0000259" key="2">
    <source>
        <dbReference type="PROSITE" id="PS51272"/>
    </source>
</evidence>
<dbReference type="EMBL" id="CP049933">
    <property type="protein sequence ID" value="QIM19326.1"/>
    <property type="molecule type" value="Genomic_DNA"/>
</dbReference>
<dbReference type="Gene3D" id="2.60.40.2700">
    <property type="match status" value="1"/>
</dbReference>
<protein>
    <recommendedName>
        <fullName evidence="2">SLH domain-containing protein</fullName>
    </recommendedName>
</protein>
<feature type="region of interest" description="Disordered" evidence="1">
    <location>
        <begin position="57"/>
        <end position="78"/>
    </location>
</feature>
<evidence type="ECO:0000313" key="4">
    <source>
        <dbReference type="Proteomes" id="UP000503441"/>
    </source>
</evidence>
<dbReference type="Proteomes" id="UP000503441">
    <property type="component" value="Chromosome"/>
</dbReference>
<dbReference type="InterPro" id="IPR001119">
    <property type="entry name" value="SLH_dom"/>
</dbReference>
<feature type="domain" description="SLH" evidence="2">
    <location>
        <begin position="77"/>
        <end position="143"/>
    </location>
</feature>
<evidence type="ECO:0000313" key="3">
    <source>
        <dbReference type="EMBL" id="QIM19326.1"/>
    </source>
</evidence>
<organism evidence="3 4">
    <name type="scientific">Leucobacter coleopterorum</name>
    <dbReference type="NCBI Taxonomy" id="2714933"/>
    <lineage>
        <taxon>Bacteria</taxon>
        <taxon>Bacillati</taxon>
        <taxon>Actinomycetota</taxon>
        <taxon>Actinomycetes</taxon>
        <taxon>Micrococcales</taxon>
        <taxon>Microbacteriaceae</taxon>
        <taxon>Leucobacter</taxon>
    </lineage>
</organism>
<gene>
    <name evidence="3" type="ORF">G7066_13440</name>
</gene>
<evidence type="ECO:0000256" key="1">
    <source>
        <dbReference type="SAM" id="MobiDB-lite"/>
    </source>
</evidence>
<accession>A0ABX6JYD1</accession>
<reference evidence="3 4" key="1">
    <citation type="submission" date="2020-03" db="EMBL/GenBank/DDBJ databases">
        <title>Leucobacter sp. nov., isolated from beetles.</title>
        <authorList>
            <person name="Hyun D.-W."/>
            <person name="Bae J.-W."/>
        </authorList>
    </citation>
    <scope>NUCLEOTIDE SEQUENCE [LARGE SCALE GENOMIC DNA]</scope>
    <source>
        <strain evidence="3 4">HDW9A</strain>
    </source>
</reference>
<feature type="domain" description="SLH" evidence="2">
    <location>
        <begin position="207"/>
        <end position="267"/>
    </location>
</feature>